<organism evidence="2 3">
    <name type="scientific">Tissierella simiarum</name>
    <dbReference type="NCBI Taxonomy" id="2841534"/>
    <lineage>
        <taxon>Bacteria</taxon>
        <taxon>Bacillati</taxon>
        <taxon>Bacillota</taxon>
        <taxon>Tissierellia</taxon>
        <taxon>Tissierellales</taxon>
        <taxon>Tissierellaceae</taxon>
        <taxon>Tissierella</taxon>
    </lineage>
</organism>
<proteinExistence type="predicted"/>
<dbReference type="Pfam" id="PF13274">
    <property type="entry name" value="SocA_Panacea"/>
    <property type="match status" value="1"/>
</dbReference>
<feature type="domain" description="Antitoxin SocA-like Panacea" evidence="1">
    <location>
        <begin position="38"/>
        <end position="130"/>
    </location>
</feature>
<name>A0ABS6E8R5_9FIRM</name>
<reference evidence="2 3" key="1">
    <citation type="submission" date="2021-06" db="EMBL/GenBank/DDBJ databases">
        <authorList>
            <person name="Sun Q."/>
            <person name="Li D."/>
        </authorList>
    </citation>
    <scope>NUCLEOTIDE SEQUENCE [LARGE SCALE GENOMIC DNA]</scope>
    <source>
        <strain evidence="2 3">MSJ-40</strain>
    </source>
</reference>
<dbReference type="EMBL" id="JAHLPM010000014">
    <property type="protein sequence ID" value="MBU5439318.1"/>
    <property type="molecule type" value="Genomic_DNA"/>
</dbReference>
<evidence type="ECO:0000313" key="3">
    <source>
        <dbReference type="Proteomes" id="UP000749471"/>
    </source>
</evidence>
<evidence type="ECO:0000259" key="1">
    <source>
        <dbReference type="Pfam" id="PF13274"/>
    </source>
</evidence>
<evidence type="ECO:0000313" key="2">
    <source>
        <dbReference type="EMBL" id="MBU5439318.1"/>
    </source>
</evidence>
<comment type="caution">
    <text evidence="2">The sequence shown here is derived from an EMBL/GenBank/DDBJ whole genome shotgun (WGS) entry which is preliminary data.</text>
</comment>
<dbReference type="RefSeq" id="WP_216521028.1">
    <property type="nucleotide sequence ID" value="NZ_JAHLPM010000014.1"/>
</dbReference>
<gene>
    <name evidence="2" type="ORF">KQI42_14940</name>
</gene>
<sequence length="165" mass="19470">MGNVVYLFKGGDKMHKEISVFDVASTLLTFEKMTNKKLQKLCYYAQAWHLAVFKEPLFGEKFEAWVHGPVCRELYGVYKVYGWNDITQSHMGSVICDEEKLEFLEMIHDTYEDFDGDELEALTHSELPWQEARKGLEEWEPSNELISEETMKTFYWNIYEQAQND</sequence>
<dbReference type="InterPro" id="IPR025272">
    <property type="entry name" value="SocA_Panacea"/>
</dbReference>
<dbReference type="Proteomes" id="UP000749471">
    <property type="component" value="Unassembled WGS sequence"/>
</dbReference>
<protein>
    <submittedName>
        <fullName evidence="2">DUF4065 domain-containing protein</fullName>
    </submittedName>
</protein>
<accession>A0ABS6E8R5</accession>
<keyword evidence="3" id="KW-1185">Reference proteome</keyword>